<gene>
    <name evidence="3" type="ORF">X975_05506</name>
</gene>
<evidence type="ECO:0000313" key="4">
    <source>
        <dbReference type="Proteomes" id="UP000054359"/>
    </source>
</evidence>
<feature type="chain" id="PRO_5001829816" evidence="2">
    <location>
        <begin position="28"/>
        <end position="186"/>
    </location>
</feature>
<keyword evidence="2" id="KW-0732">Signal</keyword>
<dbReference type="AlphaFoldDB" id="A0A087TPA1"/>
<name>A0A087TPA1_STEMI</name>
<feature type="signal peptide" evidence="2">
    <location>
        <begin position="1"/>
        <end position="27"/>
    </location>
</feature>
<evidence type="ECO:0000313" key="3">
    <source>
        <dbReference type="EMBL" id="KFM66940.1"/>
    </source>
</evidence>
<accession>A0A087TPA1</accession>
<sequence length="186" mass="19711">MQSRKLFSLVIVSCMLSIDILLPVVLAGHHGNRNQNGIELLLAAGILAKLLRKKGGGGGHHHHHHGHDHGHGHHGSGARMIEVVHVAPPMGGYSSPYPVHPAQSYETAYGGPSPMHGAQTPYGGHAGSATTTFSSSVEYPYAASHPLAMHHHMPYPGPPSAAAFIGYEPQPIAYGPPPPQEHMHHP</sequence>
<reference evidence="3 4" key="1">
    <citation type="submission" date="2013-11" db="EMBL/GenBank/DDBJ databases">
        <title>Genome sequencing of Stegodyphus mimosarum.</title>
        <authorList>
            <person name="Bechsgaard J."/>
        </authorList>
    </citation>
    <scope>NUCLEOTIDE SEQUENCE [LARGE SCALE GENOMIC DNA]</scope>
</reference>
<dbReference type="OMA" id="SHPLAMH"/>
<proteinExistence type="predicted"/>
<organism evidence="3 4">
    <name type="scientific">Stegodyphus mimosarum</name>
    <name type="common">African social velvet spider</name>
    <dbReference type="NCBI Taxonomy" id="407821"/>
    <lineage>
        <taxon>Eukaryota</taxon>
        <taxon>Metazoa</taxon>
        <taxon>Ecdysozoa</taxon>
        <taxon>Arthropoda</taxon>
        <taxon>Chelicerata</taxon>
        <taxon>Arachnida</taxon>
        <taxon>Araneae</taxon>
        <taxon>Araneomorphae</taxon>
        <taxon>Entelegynae</taxon>
        <taxon>Eresoidea</taxon>
        <taxon>Eresidae</taxon>
        <taxon>Stegodyphus</taxon>
    </lineage>
</organism>
<evidence type="ECO:0000256" key="2">
    <source>
        <dbReference type="SAM" id="SignalP"/>
    </source>
</evidence>
<protein>
    <submittedName>
        <fullName evidence="3">Uncharacterized protein</fullName>
    </submittedName>
</protein>
<feature type="non-terminal residue" evidence="3">
    <location>
        <position position="186"/>
    </location>
</feature>
<keyword evidence="4" id="KW-1185">Reference proteome</keyword>
<dbReference type="Proteomes" id="UP000054359">
    <property type="component" value="Unassembled WGS sequence"/>
</dbReference>
<evidence type="ECO:0000256" key="1">
    <source>
        <dbReference type="SAM" id="MobiDB-lite"/>
    </source>
</evidence>
<dbReference type="OrthoDB" id="6435820at2759"/>
<feature type="region of interest" description="Disordered" evidence="1">
    <location>
        <begin position="53"/>
        <end position="76"/>
    </location>
</feature>
<dbReference type="EMBL" id="KK116146">
    <property type="protein sequence ID" value="KFM66940.1"/>
    <property type="molecule type" value="Genomic_DNA"/>
</dbReference>